<dbReference type="RefSeq" id="WP_168448782.1">
    <property type="nucleotide sequence ID" value="NZ_JAAWWK010000001.1"/>
</dbReference>
<dbReference type="InterPro" id="IPR006626">
    <property type="entry name" value="PbH1"/>
</dbReference>
<sequence length="706" mass="75340">MKPHIVLTLKRFRTSLILIAQALLITTLVSCGGSGRNTSPPIVVNSLQDLSSPDAATITLRSAIASAAPNQQITFAPDLDGGTINLSIIGEDHTALIGEVMGFDTANNISFLVGYFMRDYGRSALFAAKSLYIDASNLANGITLNWNGTEPARVLAVDGNATLINVSITGGNSQFSEASDVGQHPDDNQTSTLARGGALAVWGTANLRDCTLYNNHARGDDSDTSRDGGAYGGAVYADTVVIDNCTISGNTVYGGGAAGGGVFSVGGRHSGRNIATITRSTISENRISGLFAYGGGVYSDGGGIGRSTRLHIENSTVARNKVEPLQLPPFLFNLLNIGYWRGGGLYMSNGYMQVQGSTIVENQVFGKPRVTEIDKPNLAGGIAATIGNAHAVEDMLIGQSIIVDNTVHEIDGVGPSGYTIARQYQHDVFSGSVFEFRSLGHNRIGVIDFSQILVPIGEPTWDSLSRKHYPQNNDLDGVNPSDVLGSPVLSASIPSAGTETAPFAVLYYPPAGNALNQVPANSYLLNEILGNLDGPQNEGRNPLLLSLILDRIAEHYDQTDFASHFRSYFEDYLADIDPDTDGSQQYSNCNQVTINTLEQAFWCGPSQTWPQEAYNHAYIEFWHHLDRALAGDIAAVTVDRINDLGPALINDATWAKLFEMGSNVHNGITVILSQRSIQVNKLQTDQLGTGRPANTPGDIGAIESDD</sequence>
<protein>
    <recommendedName>
        <fullName evidence="4">Right handed beta helix domain-containing protein</fullName>
    </recommendedName>
</protein>
<feature type="region of interest" description="Disordered" evidence="1">
    <location>
        <begin position="686"/>
        <end position="706"/>
    </location>
</feature>
<keyword evidence="3" id="KW-1185">Reference proteome</keyword>
<dbReference type="EMBL" id="JAAWWK010000001">
    <property type="protein sequence ID" value="NKI16254.1"/>
    <property type="molecule type" value="Genomic_DNA"/>
</dbReference>
<dbReference type="SMART" id="SM00710">
    <property type="entry name" value="PbH1"/>
    <property type="match status" value="5"/>
</dbReference>
<comment type="caution">
    <text evidence="2">The sequence shown here is derived from an EMBL/GenBank/DDBJ whole genome shotgun (WGS) entry which is preliminary data.</text>
</comment>
<dbReference type="InterPro" id="IPR011050">
    <property type="entry name" value="Pectin_lyase_fold/virulence"/>
</dbReference>
<dbReference type="SUPFAM" id="SSF51126">
    <property type="entry name" value="Pectin lyase-like"/>
    <property type="match status" value="1"/>
</dbReference>
<gene>
    <name evidence="2" type="ORF">HCU74_02360</name>
</gene>
<evidence type="ECO:0000256" key="1">
    <source>
        <dbReference type="SAM" id="MobiDB-lite"/>
    </source>
</evidence>
<evidence type="ECO:0000313" key="2">
    <source>
        <dbReference type="EMBL" id="NKI16254.1"/>
    </source>
</evidence>
<dbReference type="Proteomes" id="UP000765845">
    <property type="component" value="Unassembled WGS sequence"/>
</dbReference>
<dbReference type="PROSITE" id="PS51257">
    <property type="entry name" value="PROKAR_LIPOPROTEIN"/>
    <property type="match status" value="1"/>
</dbReference>
<reference evidence="2 3" key="1">
    <citation type="submission" date="2020-04" db="EMBL/GenBank/DDBJ databases">
        <authorList>
            <person name="Yoon J."/>
        </authorList>
    </citation>
    <scope>NUCLEOTIDE SEQUENCE [LARGE SCALE GENOMIC DNA]</scope>
    <source>
        <strain evidence="2 3">KMU-166</strain>
    </source>
</reference>
<evidence type="ECO:0000313" key="3">
    <source>
        <dbReference type="Proteomes" id="UP000765845"/>
    </source>
</evidence>
<name>A0ABX1GDB1_9GAMM</name>
<accession>A0ABX1GDB1</accession>
<proteinExistence type="predicted"/>
<evidence type="ECO:0008006" key="4">
    <source>
        <dbReference type="Google" id="ProtNLM"/>
    </source>
</evidence>
<organism evidence="2 3">
    <name type="scientific">Spongiibacter thalassae</name>
    <dbReference type="NCBI Taxonomy" id="2721624"/>
    <lineage>
        <taxon>Bacteria</taxon>
        <taxon>Pseudomonadati</taxon>
        <taxon>Pseudomonadota</taxon>
        <taxon>Gammaproteobacteria</taxon>
        <taxon>Cellvibrionales</taxon>
        <taxon>Spongiibacteraceae</taxon>
        <taxon>Spongiibacter</taxon>
    </lineage>
</organism>